<keyword evidence="1" id="KW-0812">Transmembrane</keyword>
<proteinExistence type="predicted"/>
<evidence type="ECO:0000313" key="3">
    <source>
        <dbReference type="Proteomes" id="UP000588068"/>
    </source>
</evidence>
<feature type="transmembrane region" description="Helical" evidence="1">
    <location>
        <begin position="51"/>
        <end position="68"/>
    </location>
</feature>
<organism evidence="2 3">
    <name type="scientific">Povalibacter uvarum</name>
    <dbReference type="NCBI Taxonomy" id="732238"/>
    <lineage>
        <taxon>Bacteria</taxon>
        <taxon>Pseudomonadati</taxon>
        <taxon>Pseudomonadota</taxon>
        <taxon>Gammaproteobacteria</taxon>
        <taxon>Steroidobacterales</taxon>
        <taxon>Steroidobacteraceae</taxon>
        <taxon>Povalibacter</taxon>
    </lineage>
</organism>
<feature type="transmembrane region" description="Helical" evidence="1">
    <location>
        <begin position="75"/>
        <end position="93"/>
    </location>
</feature>
<sequence>MRPLAVLNAILFGSAAAITFGLCAVLVIYLVLQGRHPQLATEFGPLLRSSGMFAALSIVSGLSLYSSLKELNWRWAAQIAMWVAVALTVAFYWPR</sequence>
<keyword evidence="1" id="KW-1133">Transmembrane helix</keyword>
<dbReference type="AlphaFoldDB" id="A0A841HJ50"/>
<name>A0A841HJ50_9GAMM</name>
<gene>
    <name evidence="2" type="ORF">HNQ60_001176</name>
</gene>
<evidence type="ECO:0000313" key="2">
    <source>
        <dbReference type="EMBL" id="MBB6092330.1"/>
    </source>
</evidence>
<reference evidence="2 3" key="1">
    <citation type="submission" date="2020-08" db="EMBL/GenBank/DDBJ databases">
        <title>Genomic Encyclopedia of Type Strains, Phase IV (KMG-IV): sequencing the most valuable type-strain genomes for metagenomic binning, comparative biology and taxonomic classification.</title>
        <authorList>
            <person name="Goeker M."/>
        </authorList>
    </citation>
    <scope>NUCLEOTIDE SEQUENCE [LARGE SCALE GENOMIC DNA]</scope>
    <source>
        <strain evidence="2 3">DSM 26723</strain>
    </source>
</reference>
<protein>
    <submittedName>
        <fullName evidence="2">Uncharacterized protein</fullName>
    </submittedName>
</protein>
<accession>A0A841HJ50</accession>
<evidence type="ECO:0000256" key="1">
    <source>
        <dbReference type="SAM" id="Phobius"/>
    </source>
</evidence>
<dbReference type="Proteomes" id="UP000588068">
    <property type="component" value="Unassembled WGS sequence"/>
</dbReference>
<comment type="caution">
    <text evidence="2">The sequence shown here is derived from an EMBL/GenBank/DDBJ whole genome shotgun (WGS) entry which is preliminary data.</text>
</comment>
<dbReference type="RefSeq" id="WP_184330062.1">
    <property type="nucleotide sequence ID" value="NZ_JACHHZ010000001.1"/>
</dbReference>
<feature type="transmembrane region" description="Helical" evidence="1">
    <location>
        <begin position="7"/>
        <end position="31"/>
    </location>
</feature>
<keyword evidence="1" id="KW-0472">Membrane</keyword>
<keyword evidence="3" id="KW-1185">Reference proteome</keyword>
<dbReference type="EMBL" id="JACHHZ010000001">
    <property type="protein sequence ID" value="MBB6092330.1"/>
    <property type="molecule type" value="Genomic_DNA"/>
</dbReference>